<feature type="transmembrane region" description="Helical" evidence="12">
    <location>
        <begin position="6"/>
        <end position="23"/>
    </location>
</feature>
<evidence type="ECO:0000313" key="13">
    <source>
        <dbReference type="EMBL" id="MEM4987131.1"/>
    </source>
</evidence>
<keyword evidence="10" id="KW-1015">Disulfide bond</keyword>
<reference evidence="13 14" key="1">
    <citation type="submission" date="2024-02" db="EMBL/GenBank/DDBJ databases">
        <title>Draft genome sequence of Collimonas sp. strain H4R21, an effective mineral-weathering bacterial strain isolated from the beech rhizosphere.</title>
        <authorList>
            <person name="Morin E."/>
            <person name="Uroz S."/>
            <person name="Leveau J.H.J."/>
            <person name="Kumar R."/>
            <person name="Rey M.W."/>
            <person name="Pham J."/>
        </authorList>
    </citation>
    <scope>NUCLEOTIDE SEQUENCE [LARGE SCALE GENOMIC DNA]</scope>
    <source>
        <strain evidence="13 14">H4R21</strain>
    </source>
</reference>
<feature type="transmembrane region" description="Helical" evidence="12">
    <location>
        <begin position="310"/>
        <end position="330"/>
    </location>
</feature>
<feature type="transmembrane region" description="Helical" evidence="12">
    <location>
        <begin position="202"/>
        <end position="222"/>
    </location>
</feature>
<feature type="transmembrane region" description="Helical" evidence="12">
    <location>
        <begin position="142"/>
        <end position="163"/>
    </location>
</feature>
<name>A0ABU9PT14_9BURK</name>
<evidence type="ECO:0000256" key="5">
    <source>
        <dbReference type="ARBA" id="ARBA00022989"/>
    </source>
</evidence>
<evidence type="ECO:0000256" key="7">
    <source>
        <dbReference type="ARBA" id="ARBA00023004"/>
    </source>
</evidence>
<gene>
    <name evidence="13" type="ORF">V8G57_06985</name>
</gene>
<keyword evidence="8" id="KW-0350">Heme biosynthesis</keyword>
<evidence type="ECO:0000256" key="1">
    <source>
        <dbReference type="ARBA" id="ARBA00004141"/>
    </source>
</evidence>
<dbReference type="PANTHER" id="PTHR35457">
    <property type="entry name" value="HEME A SYNTHASE"/>
    <property type="match status" value="1"/>
</dbReference>
<comment type="caution">
    <text evidence="13">The sequence shown here is derived from an EMBL/GenBank/DDBJ whole genome shotgun (WGS) entry which is preliminary data.</text>
</comment>
<keyword evidence="7" id="KW-0408">Iron</keyword>
<evidence type="ECO:0000256" key="6">
    <source>
        <dbReference type="ARBA" id="ARBA00023002"/>
    </source>
</evidence>
<dbReference type="RefSeq" id="WP_342828777.1">
    <property type="nucleotide sequence ID" value="NZ_JBANDC010000004.1"/>
</dbReference>
<dbReference type="Proteomes" id="UP001495910">
    <property type="component" value="Unassembled WGS sequence"/>
</dbReference>
<feature type="transmembrane region" description="Helical" evidence="12">
    <location>
        <begin position="280"/>
        <end position="298"/>
    </location>
</feature>
<evidence type="ECO:0000256" key="8">
    <source>
        <dbReference type="ARBA" id="ARBA00023133"/>
    </source>
</evidence>
<feature type="transmembrane region" description="Helical" evidence="12">
    <location>
        <begin position="169"/>
        <end position="190"/>
    </location>
</feature>
<organism evidence="13 14">
    <name type="scientific">Collimonas rhizosphaerae</name>
    <dbReference type="NCBI Taxonomy" id="3126357"/>
    <lineage>
        <taxon>Bacteria</taxon>
        <taxon>Pseudomonadati</taxon>
        <taxon>Pseudomonadota</taxon>
        <taxon>Betaproteobacteria</taxon>
        <taxon>Burkholderiales</taxon>
        <taxon>Oxalobacteraceae</taxon>
        <taxon>Collimonas</taxon>
    </lineage>
</organism>
<keyword evidence="6" id="KW-0560">Oxidoreductase</keyword>
<protein>
    <submittedName>
        <fullName evidence="13">COX15/CtaA family protein</fullName>
    </submittedName>
</protein>
<keyword evidence="4" id="KW-0479">Metal-binding</keyword>
<dbReference type="PANTHER" id="PTHR35457:SF1">
    <property type="entry name" value="HEME A SYNTHASE"/>
    <property type="match status" value="1"/>
</dbReference>
<dbReference type="InterPro" id="IPR003780">
    <property type="entry name" value="COX15/CtaA_fam"/>
</dbReference>
<keyword evidence="9 12" id="KW-0472">Membrane</keyword>
<accession>A0ABU9PT14</accession>
<comment type="pathway">
    <text evidence="11">Porphyrin-containing compound metabolism.</text>
</comment>
<proteinExistence type="predicted"/>
<feature type="transmembrane region" description="Helical" evidence="12">
    <location>
        <begin position="336"/>
        <end position="356"/>
    </location>
</feature>
<evidence type="ECO:0000313" key="14">
    <source>
        <dbReference type="Proteomes" id="UP001495910"/>
    </source>
</evidence>
<evidence type="ECO:0000256" key="11">
    <source>
        <dbReference type="ARBA" id="ARBA00023444"/>
    </source>
</evidence>
<comment type="subcellular location">
    <subcellularLocation>
        <location evidence="1">Membrane</location>
        <topology evidence="1">Multi-pass membrane protein</topology>
    </subcellularLocation>
</comment>
<evidence type="ECO:0000256" key="2">
    <source>
        <dbReference type="ARBA" id="ARBA00022475"/>
    </source>
</evidence>
<dbReference type="EMBL" id="JBANDC010000004">
    <property type="protein sequence ID" value="MEM4987131.1"/>
    <property type="molecule type" value="Genomic_DNA"/>
</dbReference>
<evidence type="ECO:0000256" key="10">
    <source>
        <dbReference type="ARBA" id="ARBA00023157"/>
    </source>
</evidence>
<dbReference type="InterPro" id="IPR050450">
    <property type="entry name" value="COX15/CtaA_HemeA_synthase"/>
</dbReference>
<feature type="transmembrane region" description="Helical" evidence="12">
    <location>
        <begin position="103"/>
        <end position="121"/>
    </location>
</feature>
<evidence type="ECO:0000256" key="4">
    <source>
        <dbReference type="ARBA" id="ARBA00022723"/>
    </source>
</evidence>
<evidence type="ECO:0000256" key="9">
    <source>
        <dbReference type="ARBA" id="ARBA00023136"/>
    </source>
</evidence>
<sequence length="382" mass="41739">MLIQLGSMGLLVALLAFCVVWVSSDTNKYRKLVWVTLFLTFDLIMFGAFTRLTDSGLGCPDWPGCYGHSNPLQAHAHISAAQEAMPTGPVTVMKAWIEMTHRYFAMGVGVLIIALMVIAWMRWFKTRKPAATAQRESRFSPWFPTWLFLFVCLQGAFGAWTVTQKLQPVIVTTHLLLGLTLLAMLTWLAARQTRHSPVAAGAGALAKPALAGLLLLVLQIALGGWVSTNYAALACTDFPACHGALVPQMDFANGFTLWRHLGMTADGEFLSFQALTAIHWTHRSFAFVVIAFVVWLACKALRTEGLQNTGRWLLIVVGLQLITGLSTIFLNWPLAIAVAHNGGAAALLLLLVMLNYKTRLAPGVSPILGARPVIADRLNPHP</sequence>
<evidence type="ECO:0000256" key="3">
    <source>
        <dbReference type="ARBA" id="ARBA00022692"/>
    </source>
</evidence>
<feature type="transmembrane region" description="Helical" evidence="12">
    <location>
        <begin position="32"/>
        <end position="52"/>
    </location>
</feature>
<keyword evidence="2" id="KW-1003">Cell membrane</keyword>
<keyword evidence="14" id="KW-1185">Reference proteome</keyword>
<evidence type="ECO:0000256" key="12">
    <source>
        <dbReference type="SAM" id="Phobius"/>
    </source>
</evidence>
<dbReference type="Pfam" id="PF02628">
    <property type="entry name" value="COX15-CtaA"/>
    <property type="match status" value="1"/>
</dbReference>
<keyword evidence="5 12" id="KW-1133">Transmembrane helix</keyword>
<keyword evidence="3 12" id="KW-0812">Transmembrane</keyword>